<evidence type="ECO:0000313" key="2">
    <source>
        <dbReference type="EMBL" id="OIK03704.1"/>
    </source>
</evidence>
<accession>A0A1S2QCB6</accession>
<evidence type="ECO:0000313" key="3">
    <source>
        <dbReference type="Proteomes" id="UP000179642"/>
    </source>
</evidence>
<dbReference type="GO" id="GO:0016787">
    <property type="term" value="F:hydrolase activity"/>
    <property type="evidence" value="ECO:0007669"/>
    <property type="project" value="UniProtKB-KW"/>
</dbReference>
<dbReference type="PANTHER" id="PTHR43798">
    <property type="entry name" value="MONOACYLGLYCEROL LIPASE"/>
    <property type="match status" value="1"/>
</dbReference>
<dbReference type="PANTHER" id="PTHR43798:SF33">
    <property type="entry name" value="HYDROLASE, PUTATIVE (AFU_ORTHOLOGUE AFUA_2G14860)-RELATED"/>
    <property type="match status" value="1"/>
</dbReference>
<dbReference type="OrthoDB" id="63962at2"/>
<feature type="domain" description="AB hydrolase-1" evidence="1">
    <location>
        <begin position="44"/>
        <end position="147"/>
    </location>
</feature>
<dbReference type="Gene3D" id="3.40.50.1820">
    <property type="entry name" value="alpha/beta hydrolase"/>
    <property type="match status" value="1"/>
</dbReference>
<dbReference type="EMBL" id="MLYO01000034">
    <property type="protein sequence ID" value="OIK03704.1"/>
    <property type="molecule type" value="Genomic_DNA"/>
</dbReference>
<proteinExistence type="predicted"/>
<dbReference type="SUPFAM" id="SSF53474">
    <property type="entry name" value="alpha/beta-Hydrolases"/>
    <property type="match status" value="1"/>
</dbReference>
<keyword evidence="3" id="KW-1185">Reference proteome</keyword>
<dbReference type="RefSeq" id="WP_071382420.1">
    <property type="nucleotide sequence ID" value="NZ_MLYO01000034.1"/>
</dbReference>
<gene>
    <name evidence="2" type="ORF">BIV23_20860</name>
</gene>
<sequence length="322" mass="34142">MTRDVEACSRASATDTDGYEELSVPVDGGELAVLRWPAADADAPVVLALHGITANALSWARVAHHLAGRATLLAPDLRGRAADRSLPGPYGIAAHASDVAAIADAFDLQEAVLAGHSMGAFVGAVTGVHHPTRFASLVLVDGGLGFPAPARLDADALLDAVLGPAMNRLTMIFPDRQAYRDYWRSHPAFSGSWSPWADAYIQRDLVGAEPRLRSSCVLDAVRLDGTQVLCDPDVLAAVHQLSLPTRLLWAERGLLNEPQGLYDEQRLAAAALDPVRMTTHRVPGVNHYTVLIGDAGARTVAGHLLDACHVLDLAEHSDCTGS</sequence>
<reference evidence="2 3" key="1">
    <citation type="submission" date="2016-10" db="EMBL/GenBank/DDBJ databases">
        <title>Genome sequence of Streptomyces sp. MUSC 1.</title>
        <authorList>
            <person name="Lee L.-H."/>
            <person name="Ser H.-L."/>
            <person name="Law J.W.-F."/>
        </authorList>
    </citation>
    <scope>NUCLEOTIDE SEQUENCE [LARGE SCALE GENOMIC DNA]</scope>
    <source>
        <strain evidence="2 3">MUSC 1</strain>
    </source>
</reference>
<evidence type="ECO:0000259" key="1">
    <source>
        <dbReference type="Pfam" id="PF00561"/>
    </source>
</evidence>
<dbReference type="AlphaFoldDB" id="A0A1S2QCB6"/>
<keyword evidence="2" id="KW-0378">Hydrolase</keyword>
<dbReference type="Pfam" id="PF00561">
    <property type="entry name" value="Abhydrolase_1"/>
    <property type="match status" value="1"/>
</dbReference>
<dbReference type="GO" id="GO:0016020">
    <property type="term" value="C:membrane"/>
    <property type="evidence" value="ECO:0007669"/>
    <property type="project" value="TreeGrafter"/>
</dbReference>
<dbReference type="Proteomes" id="UP000179642">
    <property type="component" value="Unassembled WGS sequence"/>
</dbReference>
<organism evidence="2 3">
    <name type="scientific">Streptomyces monashensis</name>
    <dbReference type="NCBI Taxonomy" id="1678012"/>
    <lineage>
        <taxon>Bacteria</taxon>
        <taxon>Bacillati</taxon>
        <taxon>Actinomycetota</taxon>
        <taxon>Actinomycetes</taxon>
        <taxon>Kitasatosporales</taxon>
        <taxon>Streptomycetaceae</taxon>
        <taxon>Streptomyces</taxon>
    </lineage>
</organism>
<dbReference type="InterPro" id="IPR000073">
    <property type="entry name" value="AB_hydrolase_1"/>
</dbReference>
<dbReference type="InterPro" id="IPR029058">
    <property type="entry name" value="AB_hydrolase_fold"/>
</dbReference>
<protein>
    <submittedName>
        <fullName evidence="2">Alpha/beta hydrolase</fullName>
    </submittedName>
</protein>
<comment type="caution">
    <text evidence="2">The sequence shown here is derived from an EMBL/GenBank/DDBJ whole genome shotgun (WGS) entry which is preliminary data.</text>
</comment>
<dbReference type="InterPro" id="IPR050266">
    <property type="entry name" value="AB_hydrolase_sf"/>
</dbReference>
<name>A0A1S2QCB6_9ACTN</name>